<comment type="similarity">
    <text evidence="2">Belongs to the class-I pyridine nucleotide-disulfide oxidoreductase family.</text>
</comment>
<dbReference type="PANTHER" id="PTHR43014:SF2">
    <property type="entry name" value="MERCURIC REDUCTASE"/>
    <property type="match status" value="1"/>
</dbReference>
<dbReference type="PIRSF" id="PIRSF000350">
    <property type="entry name" value="Mercury_reductase_MerA"/>
    <property type="match status" value="1"/>
</dbReference>
<evidence type="ECO:0000256" key="2">
    <source>
        <dbReference type="ARBA" id="ARBA00007532"/>
    </source>
</evidence>
<dbReference type="Gene3D" id="3.30.390.30">
    <property type="match status" value="1"/>
</dbReference>
<dbReference type="EMBL" id="JAEHFY010000011">
    <property type="protein sequence ID" value="MBK0383122.1"/>
    <property type="molecule type" value="Genomic_DNA"/>
</dbReference>
<keyword evidence="3" id="KW-0285">Flavoprotein</keyword>
<dbReference type="PRINTS" id="PR00368">
    <property type="entry name" value="FADPNR"/>
</dbReference>
<feature type="domain" description="Pyridine nucleotide-disulphide oxidoreductase dimerisation" evidence="5">
    <location>
        <begin position="344"/>
        <end position="451"/>
    </location>
</feature>
<dbReference type="InterPro" id="IPR016156">
    <property type="entry name" value="FAD/NAD-linked_Rdtase_dimer_sf"/>
</dbReference>
<sequence length="458" mass="50056">MQKFDVIVIGAGQAGIPLSKKFAQAGKKVALIEKRMIGGTCINDGCSPTKTMVASARVAYLVKNGAKWGANPKNFELDYSTVLERKNAIVKSFRNGAIKGLEKEKNITVFMGEGYFEAAHHIKIDTKEETIDIEGELIFINTGCSPTIPNIEGIKTTSYLTSTTIMELEEVPTHLIIIGGGYIALEFGQMMSRFGAKVTILEKSDTLLPHEDDDVCVAITDIFKSENIEIHTSAEVIAVSGKNEKTVSTTIKGKKRDFTGSHILVAAGRSPQTKNLKLSFAGINTNDRGFIEVDEHLKTTQKNIYALGDVKGGPAFTHIAYNDYVILADNLLKNGSKTTKGRLVPYCMFTDPQLGRIGITEGEAKKQKLNYKVAKLEMKYVARALETGETKGYMKAIVDAGTKLILGASIIGEQGGEIMSVLQMAMMGNITYEQIRSNIFAHPLFSESLNNLFMSLDE</sequence>
<name>A0ABS1BJQ5_9SPHI</name>
<dbReference type="PANTHER" id="PTHR43014">
    <property type="entry name" value="MERCURIC REDUCTASE"/>
    <property type="match status" value="1"/>
</dbReference>
<evidence type="ECO:0000256" key="3">
    <source>
        <dbReference type="ARBA" id="ARBA00022630"/>
    </source>
</evidence>
<dbReference type="Proteomes" id="UP000660024">
    <property type="component" value="Unassembled WGS sequence"/>
</dbReference>
<dbReference type="InterPro" id="IPR004099">
    <property type="entry name" value="Pyr_nucl-diS_OxRdtase_dimer"/>
</dbReference>
<comment type="caution">
    <text evidence="7">The sequence shown here is derived from an EMBL/GenBank/DDBJ whole genome shotgun (WGS) entry which is preliminary data.</text>
</comment>
<organism evidence="7 8">
    <name type="scientific">Pedobacter segetis</name>
    <dbReference type="NCBI Taxonomy" id="2793069"/>
    <lineage>
        <taxon>Bacteria</taxon>
        <taxon>Pseudomonadati</taxon>
        <taxon>Bacteroidota</taxon>
        <taxon>Sphingobacteriia</taxon>
        <taxon>Sphingobacteriales</taxon>
        <taxon>Sphingobacteriaceae</taxon>
        <taxon>Pedobacter</taxon>
    </lineage>
</organism>
<gene>
    <name evidence="7" type="ORF">I5M32_09140</name>
</gene>
<evidence type="ECO:0000256" key="4">
    <source>
        <dbReference type="ARBA" id="ARBA00022827"/>
    </source>
</evidence>
<dbReference type="InterPro" id="IPR036188">
    <property type="entry name" value="FAD/NAD-bd_sf"/>
</dbReference>
<dbReference type="InterPro" id="IPR023753">
    <property type="entry name" value="FAD/NAD-binding_dom"/>
</dbReference>
<keyword evidence="8" id="KW-1185">Reference proteome</keyword>
<evidence type="ECO:0000259" key="5">
    <source>
        <dbReference type="Pfam" id="PF02852"/>
    </source>
</evidence>
<proteinExistence type="inferred from homology"/>
<dbReference type="RefSeq" id="WP_200585928.1">
    <property type="nucleotide sequence ID" value="NZ_JAEHFY010000011.1"/>
</dbReference>
<comment type="cofactor">
    <cofactor evidence="1">
        <name>FAD</name>
        <dbReference type="ChEBI" id="CHEBI:57692"/>
    </cofactor>
</comment>
<dbReference type="Gene3D" id="3.50.50.60">
    <property type="entry name" value="FAD/NAD(P)-binding domain"/>
    <property type="match status" value="2"/>
</dbReference>
<evidence type="ECO:0000256" key="1">
    <source>
        <dbReference type="ARBA" id="ARBA00001974"/>
    </source>
</evidence>
<evidence type="ECO:0000313" key="7">
    <source>
        <dbReference type="EMBL" id="MBK0383122.1"/>
    </source>
</evidence>
<feature type="domain" description="FAD/NAD(P)-binding" evidence="6">
    <location>
        <begin position="4"/>
        <end position="322"/>
    </location>
</feature>
<dbReference type="InterPro" id="IPR001100">
    <property type="entry name" value="Pyr_nuc-diS_OxRdtase"/>
</dbReference>
<dbReference type="PRINTS" id="PR00411">
    <property type="entry name" value="PNDRDTASEI"/>
</dbReference>
<dbReference type="Pfam" id="PF02852">
    <property type="entry name" value="Pyr_redox_dim"/>
    <property type="match status" value="1"/>
</dbReference>
<dbReference type="SUPFAM" id="SSF55424">
    <property type="entry name" value="FAD/NAD-linked reductases, dimerisation (C-terminal) domain"/>
    <property type="match status" value="1"/>
</dbReference>
<reference evidence="7 8" key="1">
    <citation type="submission" date="2020-12" db="EMBL/GenBank/DDBJ databases">
        <title>Bacterial novel species Pedobacter sp. SD-b isolated from soil.</title>
        <authorList>
            <person name="Jung H.-Y."/>
        </authorList>
    </citation>
    <scope>NUCLEOTIDE SEQUENCE [LARGE SCALE GENOMIC DNA]</scope>
    <source>
        <strain evidence="7 8">SD-b</strain>
    </source>
</reference>
<protein>
    <submittedName>
        <fullName evidence="7">Mercuric reductase</fullName>
    </submittedName>
</protein>
<accession>A0ABS1BJQ5</accession>
<evidence type="ECO:0000259" key="6">
    <source>
        <dbReference type="Pfam" id="PF07992"/>
    </source>
</evidence>
<evidence type="ECO:0000313" key="8">
    <source>
        <dbReference type="Proteomes" id="UP000660024"/>
    </source>
</evidence>
<dbReference type="SUPFAM" id="SSF51905">
    <property type="entry name" value="FAD/NAD(P)-binding domain"/>
    <property type="match status" value="1"/>
</dbReference>
<dbReference type="Pfam" id="PF07992">
    <property type="entry name" value="Pyr_redox_2"/>
    <property type="match status" value="1"/>
</dbReference>
<keyword evidence="4" id="KW-0274">FAD</keyword>